<gene>
    <name evidence="2" type="ORF">H8B06_12935</name>
</gene>
<protein>
    <recommendedName>
        <fullName evidence="4">Lipoprotein</fullName>
    </recommendedName>
</protein>
<evidence type="ECO:0008006" key="4">
    <source>
        <dbReference type="Google" id="ProtNLM"/>
    </source>
</evidence>
<evidence type="ECO:0000256" key="1">
    <source>
        <dbReference type="SAM" id="SignalP"/>
    </source>
</evidence>
<dbReference type="RefSeq" id="WP_190994683.1">
    <property type="nucleotide sequence ID" value="NZ_JACOIK010000008.1"/>
</dbReference>
<organism evidence="2 3">
    <name type="scientific">Sphingobacterium micropteri</name>
    <dbReference type="NCBI Taxonomy" id="2763501"/>
    <lineage>
        <taxon>Bacteria</taxon>
        <taxon>Pseudomonadati</taxon>
        <taxon>Bacteroidota</taxon>
        <taxon>Sphingobacteriia</taxon>
        <taxon>Sphingobacteriales</taxon>
        <taxon>Sphingobacteriaceae</taxon>
        <taxon>Sphingobacterium</taxon>
    </lineage>
</organism>
<comment type="caution">
    <text evidence="2">The sequence shown here is derived from an EMBL/GenBank/DDBJ whole genome shotgun (WGS) entry which is preliminary data.</text>
</comment>
<evidence type="ECO:0000313" key="3">
    <source>
        <dbReference type="Proteomes" id="UP000602759"/>
    </source>
</evidence>
<proteinExistence type="predicted"/>
<dbReference type="PROSITE" id="PS51257">
    <property type="entry name" value="PROKAR_LIPOPROTEIN"/>
    <property type="match status" value="1"/>
</dbReference>
<name>A0ABR7YR10_9SPHI</name>
<reference evidence="2 3" key="1">
    <citation type="submission" date="2020-08" db="EMBL/GenBank/DDBJ databases">
        <title>Sphingobacterium sp. DN00404 isolated from aquaculture water.</title>
        <authorList>
            <person name="Zhang M."/>
        </authorList>
    </citation>
    <scope>NUCLEOTIDE SEQUENCE [LARGE SCALE GENOMIC DNA]</scope>
    <source>
        <strain evidence="2 3">DN00404</strain>
    </source>
</reference>
<feature type="chain" id="PRO_5046973936" description="Lipoprotein" evidence="1">
    <location>
        <begin position="25"/>
        <end position="220"/>
    </location>
</feature>
<accession>A0ABR7YR10</accession>
<feature type="signal peptide" evidence="1">
    <location>
        <begin position="1"/>
        <end position="24"/>
    </location>
</feature>
<dbReference type="EMBL" id="JACOIK010000008">
    <property type="protein sequence ID" value="MBD1433737.1"/>
    <property type="molecule type" value="Genomic_DNA"/>
</dbReference>
<evidence type="ECO:0000313" key="2">
    <source>
        <dbReference type="EMBL" id="MBD1433737.1"/>
    </source>
</evidence>
<dbReference type="Proteomes" id="UP000602759">
    <property type="component" value="Unassembled WGS sequence"/>
</dbReference>
<keyword evidence="3" id="KW-1185">Reference proteome</keyword>
<keyword evidence="1" id="KW-0732">Signal</keyword>
<sequence length="220" mass="23646">MIKKNWTKRIACVMIGCYGFMLIAACSKGTSDDLPSENGFNSKMNGKAYVGKTKSTLYLGGYESLPAVEGSGSFNIDKISGDSSTLALVVELNSGDGFTFGIPGKQDGMSWQTNFPNASCLIKANGEIDAKMITAGKEITWDGHLFDDKLMLDIRVKYLENEDEITAGSILATRLELASEGSGESTGNGNGCKNIVWESRAVFNMYSGGVDLIRVPVCYP</sequence>